<dbReference type="InterPro" id="IPR032710">
    <property type="entry name" value="NTF2-like_dom_sf"/>
</dbReference>
<evidence type="ECO:0000313" key="2">
    <source>
        <dbReference type="EMBL" id="SFR35708.1"/>
    </source>
</evidence>
<protein>
    <submittedName>
        <fullName evidence="2">Uncharacterized protein</fullName>
    </submittedName>
</protein>
<name>A0A1I6G0J5_9FLAO</name>
<dbReference type="OrthoDB" id="1452853at2"/>
<organism evidence="2 3">
    <name type="scientific">Robiginitalea myxolifaciens</name>
    <dbReference type="NCBI Taxonomy" id="400055"/>
    <lineage>
        <taxon>Bacteria</taxon>
        <taxon>Pseudomonadati</taxon>
        <taxon>Bacteroidota</taxon>
        <taxon>Flavobacteriia</taxon>
        <taxon>Flavobacteriales</taxon>
        <taxon>Flavobacteriaceae</taxon>
        <taxon>Robiginitalea</taxon>
    </lineage>
</organism>
<dbReference type="Gene3D" id="3.10.450.50">
    <property type="match status" value="1"/>
</dbReference>
<evidence type="ECO:0000313" key="3">
    <source>
        <dbReference type="Proteomes" id="UP000199534"/>
    </source>
</evidence>
<proteinExistence type="predicted"/>
<keyword evidence="1" id="KW-0732">Signal</keyword>
<dbReference type="Proteomes" id="UP000199534">
    <property type="component" value="Unassembled WGS sequence"/>
</dbReference>
<evidence type="ECO:0000256" key="1">
    <source>
        <dbReference type="SAM" id="SignalP"/>
    </source>
</evidence>
<dbReference type="EMBL" id="FOYQ01000001">
    <property type="protein sequence ID" value="SFR35708.1"/>
    <property type="molecule type" value="Genomic_DNA"/>
</dbReference>
<accession>A0A1I6G0J5</accession>
<feature type="signal peptide" evidence="1">
    <location>
        <begin position="1"/>
        <end position="22"/>
    </location>
</feature>
<dbReference type="SUPFAM" id="SSF54427">
    <property type="entry name" value="NTF2-like"/>
    <property type="match status" value="1"/>
</dbReference>
<sequence>MPRIRLALALALFALSISSLIAQDQQSPGDAWMEAYTQNPDQLQQQYFPAAIRMFLNGTYVQGAYTLGVIWQQSDWKLQERMVLHQAQPHVEDYLYEIAEYSSSSGTKIAELCIWNLKDEKPLKEFEFIVPISGTLPKAEVLDPYREKWMELCNAHKVSELVNTLYAPQTLYYNHRPMVKGRKALIPVYGYMESPQYSLQLTPLAVVPVRSDLILELGQCSGSYPGKYMLVWQCNEKGTWEIILDSNI</sequence>
<reference evidence="2 3" key="1">
    <citation type="submission" date="2016-10" db="EMBL/GenBank/DDBJ databases">
        <authorList>
            <person name="de Groot N.N."/>
        </authorList>
    </citation>
    <scope>NUCLEOTIDE SEQUENCE [LARGE SCALE GENOMIC DNA]</scope>
    <source>
        <strain evidence="2 3">DSM 21019</strain>
    </source>
</reference>
<dbReference type="RefSeq" id="WP_092981189.1">
    <property type="nucleotide sequence ID" value="NZ_FOYQ01000001.1"/>
</dbReference>
<gene>
    <name evidence="2" type="ORF">SAMN04490243_1033</name>
</gene>
<keyword evidence="3" id="KW-1185">Reference proteome</keyword>
<dbReference type="STRING" id="400055.SAMN04490243_1033"/>
<feature type="chain" id="PRO_5011487980" evidence="1">
    <location>
        <begin position="23"/>
        <end position="248"/>
    </location>
</feature>
<dbReference type="AlphaFoldDB" id="A0A1I6G0J5"/>